<evidence type="ECO:0000259" key="12">
    <source>
        <dbReference type="Pfam" id="PF01529"/>
    </source>
</evidence>
<comment type="catalytic activity">
    <reaction evidence="9 10">
        <text>L-cysteinyl-[protein] + hexadecanoyl-CoA = S-hexadecanoyl-L-cysteinyl-[protein] + CoA</text>
        <dbReference type="Rhea" id="RHEA:36683"/>
        <dbReference type="Rhea" id="RHEA-COMP:10131"/>
        <dbReference type="Rhea" id="RHEA-COMP:11032"/>
        <dbReference type="ChEBI" id="CHEBI:29950"/>
        <dbReference type="ChEBI" id="CHEBI:57287"/>
        <dbReference type="ChEBI" id="CHEBI:57379"/>
        <dbReference type="ChEBI" id="CHEBI:74151"/>
        <dbReference type="EC" id="2.3.1.225"/>
    </reaction>
</comment>
<dbReference type="InterPro" id="IPR039859">
    <property type="entry name" value="PFA4/ZDH16/20/ERF2-like"/>
</dbReference>
<feature type="transmembrane region" description="Helical" evidence="10">
    <location>
        <begin position="7"/>
        <end position="29"/>
    </location>
</feature>
<feature type="compositionally biased region" description="Acidic residues" evidence="11">
    <location>
        <begin position="130"/>
        <end position="153"/>
    </location>
</feature>
<keyword evidence="7" id="KW-0449">Lipoprotein</keyword>
<keyword evidence="8 10" id="KW-0012">Acyltransferase</keyword>
<feature type="region of interest" description="Disordered" evidence="11">
    <location>
        <begin position="112"/>
        <end position="191"/>
    </location>
</feature>
<name>A0A4P9XBN4_9FUNG</name>
<accession>A0A4P9XBN4</accession>
<dbReference type="GO" id="GO:0016020">
    <property type="term" value="C:membrane"/>
    <property type="evidence" value="ECO:0007669"/>
    <property type="project" value="UniProtKB-SubCell"/>
</dbReference>
<evidence type="ECO:0000256" key="9">
    <source>
        <dbReference type="ARBA" id="ARBA00048048"/>
    </source>
</evidence>
<keyword evidence="14" id="KW-1185">Reference proteome</keyword>
<keyword evidence="2 10" id="KW-0808">Transferase</keyword>
<comment type="similarity">
    <text evidence="10">Belongs to the DHHC palmitoyltransferase family.</text>
</comment>
<evidence type="ECO:0000256" key="2">
    <source>
        <dbReference type="ARBA" id="ARBA00022679"/>
    </source>
</evidence>
<keyword evidence="6" id="KW-0564">Palmitate</keyword>
<evidence type="ECO:0000256" key="11">
    <source>
        <dbReference type="SAM" id="MobiDB-lite"/>
    </source>
</evidence>
<evidence type="ECO:0000256" key="4">
    <source>
        <dbReference type="ARBA" id="ARBA00022989"/>
    </source>
</evidence>
<dbReference type="OrthoDB" id="331948at2759"/>
<dbReference type="STRING" id="1555241.A0A4P9XBN4"/>
<dbReference type="GO" id="GO:0019706">
    <property type="term" value="F:protein-cysteine S-palmitoyltransferase activity"/>
    <property type="evidence" value="ECO:0007669"/>
    <property type="project" value="UniProtKB-EC"/>
</dbReference>
<dbReference type="EMBL" id="ML014141">
    <property type="protein sequence ID" value="RKP02521.1"/>
    <property type="molecule type" value="Genomic_DNA"/>
</dbReference>
<evidence type="ECO:0000313" key="14">
    <source>
        <dbReference type="Proteomes" id="UP000274922"/>
    </source>
</evidence>
<feature type="domain" description="Palmitoyltransferase DHHC" evidence="12">
    <location>
        <begin position="305"/>
        <end position="433"/>
    </location>
</feature>
<evidence type="ECO:0000256" key="3">
    <source>
        <dbReference type="ARBA" id="ARBA00022692"/>
    </source>
</evidence>
<gene>
    <name evidence="13" type="ORF">CXG81DRAFT_24808</name>
</gene>
<feature type="transmembrane region" description="Helical" evidence="10">
    <location>
        <begin position="49"/>
        <end position="71"/>
    </location>
</feature>
<feature type="transmembrane region" description="Helical" evidence="10">
    <location>
        <begin position="351"/>
        <end position="375"/>
    </location>
</feature>
<feature type="transmembrane region" description="Helical" evidence="10">
    <location>
        <begin position="395"/>
        <end position="423"/>
    </location>
</feature>
<keyword evidence="4 10" id="KW-1133">Transmembrane helix</keyword>
<evidence type="ECO:0000313" key="13">
    <source>
        <dbReference type="EMBL" id="RKP02521.1"/>
    </source>
</evidence>
<evidence type="ECO:0000256" key="1">
    <source>
        <dbReference type="ARBA" id="ARBA00004141"/>
    </source>
</evidence>
<reference evidence="14" key="1">
    <citation type="journal article" date="2018" name="Nat. Microbiol.">
        <title>Leveraging single-cell genomics to expand the fungal tree of life.</title>
        <authorList>
            <person name="Ahrendt S.R."/>
            <person name="Quandt C.A."/>
            <person name="Ciobanu D."/>
            <person name="Clum A."/>
            <person name="Salamov A."/>
            <person name="Andreopoulos B."/>
            <person name="Cheng J.F."/>
            <person name="Woyke T."/>
            <person name="Pelin A."/>
            <person name="Henrissat B."/>
            <person name="Reynolds N.K."/>
            <person name="Benny G.L."/>
            <person name="Smith M.E."/>
            <person name="James T.Y."/>
            <person name="Grigoriev I.V."/>
        </authorList>
    </citation>
    <scope>NUCLEOTIDE SEQUENCE [LARGE SCALE GENOMIC DNA]</scope>
    <source>
        <strain evidence="14">ATCC 52028</strain>
    </source>
</reference>
<dbReference type="EC" id="2.3.1.225" evidence="10"/>
<keyword evidence="5 10" id="KW-0472">Membrane</keyword>
<sequence>MPSQRSLVLRALGGFPLAIVSAILVWAYYAYTVHVCGELLIRSGWTTLAIVFLVPFHVAYGMTVLAFAYAVRTDPGYVPQDPAWQPPSGMDAVWNQDASLMDFDHALHDAERGMAPRRAPSGRIILGTASDEDEDEDDDDDDAFAKDDDDDSDAQMAVDIADDGQSPRDESGFRHAAGSTRRPRWNDAAAPLAPARPPLVRAGSVLAGPAATAAAAAADARDPLRPVSSLQRLASAVPVASMAVATLGQMAHDAADVSPAPSPSLSAAAMPAAASGGLAADRAWDRRPEAEAQADSPRTRLRPPRRFCYVCGITKPPHAHHCSVCQRCVRGFDHHCPFIGNCVGAHNLKPFLVFLVWGTLLVAVTGGTTLQAVMWCVAQSRGDPDAIIGRVLLNFHALMLLILGAVFGLFLAVMLGVQSYYLLTGQTALETMQAAHRQPSVATGASSAPHPVTATAIRRPRSWRQNLVRVLGHRKRLWLWPAPLDPLSISL</sequence>
<organism evidence="13 14">
    <name type="scientific">Caulochytrium protostelioides</name>
    <dbReference type="NCBI Taxonomy" id="1555241"/>
    <lineage>
        <taxon>Eukaryota</taxon>
        <taxon>Fungi</taxon>
        <taxon>Fungi incertae sedis</taxon>
        <taxon>Chytridiomycota</taxon>
        <taxon>Chytridiomycota incertae sedis</taxon>
        <taxon>Chytridiomycetes</taxon>
        <taxon>Caulochytriales</taxon>
        <taxon>Caulochytriaceae</taxon>
        <taxon>Caulochytrium</taxon>
    </lineage>
</organism>
<evidence type="ECO:0000256" key="7">
    <source>
        <dbReference type="ARBA" id="ARBA00023288"/>
    </source>
</evidence>
<dbReference type="PROSITE" id="PS50216">
    <property type="entry name" value="DHHC"/>
    <property type="match status" value="1"/>
</dbReference>
<protein>
    <recommendedName>
        <fullName evidence="10">Palmitoyltransferase</fullName>
        <ecNumber evidence="10">2.3.1.225</ecNumber>
    </recommendedName>
</protein>
<evidence type="ECO:0000256" key="5">
    <source>
        <dbReference type="ARBA" id="ARBA00023136"/>
    </source>
</evidence>
<dbReference type="AlphaFoldDB" id="A0A4P9XBN4"/>
<dbReference type="InterPro" id="IPR001594">
    <property type="entry name" value="Palmitoyltrfase_DHHC"/>
</dbReference>
<comment type="domain">
    <text evidence="10">The DHHC domain is required for palmitoyltransferase activity.</text>
</comment>
<feature type="region of interest" description="Disordered" evidence="11">
    <location>
        <begin position="279"/>
        <end position="298"/>
    </location>
</feature>
<evidence type="ECO:0000256" key="8">
    <source>
        <dbReference type="ARBA" id="ARBA00023315"/>
    </source>
</evidence>
<dbReference type="Proteomes" id="UP000274922">
    <property type="component" value="Unassembled WGS sequence"/>
</dbReference>
<dbReference type="Pfam" id="PF01529">
    <property type="entry name" value="DHHC"/>
    <property type="match status" value="1"/>
</dbReference>
<dbReference type="PANTHER" id="PTHR12246">
    <property type="entry name" value="PALMITOYLTRANSFERASE ZDHHC16"/>
    <property type="match status" value="1"/>
</dbReference>
<comment type="subcellular location">
    <subcellularLocation>
        <location evidence="1">Membrane</location>
        <topology evidence="1">Multi-pass membrane protein</topology>
    </subcellularLocation>
</comment>
<keyword evidence="3 10" id="KW-0812">Transmembrane</keyword>
<proteinExistence type="inferred from homology"/>
<evidence type="ECO:0000256" key="6">
    <source>
        <dbReference type="ARBA" id="ARBA00023139"/>
    </source>
</evidence>
<evidence type="ECO:0000256" key="10">
    <source>
        <dbReference type="RuleBase" id="RU079119"/>
    </source>
</evidence>